<dbReference type="PANTHER" id="PTHR36169">
    <property type="entry name" value="ETHANOLAMINE UTILIZATION PROTEIN EUTQ"/>
    <property type="match status" value="1"/>
</dbReference>
<dbReference type="EMBL" id="JAQSVD010000009">
    <property type="protein sequence ID" value="MDE1471710.1"/>
    <property type="molecule type" value="Genomic_DNA"/>
</dbReference>
<dbReference type="InterPro" id="IPR010424">
    <property type="entry name" value="EutQ"/>
</dbReference>
<dbReference type="SUPFAM" id="SSF51182">
    <property type="entry name" value="RmlC-like cupins"/>
    <property type="match status" value="1"/>
</dbReference>
<evidence type="ECO:0000313" key="2">
    <source>
        <dbReference type="Proteomes" id="UP001215087"/>
    </source>
</evidence>
<comment type="caution">
    <text evidence="1">The sequence shown here is derived from an EMBL/GenBank/DDBJ whole genome shotgun (WGS) entry which is preliminary data.</text>
</comment>
<dbReference type="Pfam" id="PF06249">
    <property type="entry name" value="EutQ"/>
    <property type="match status" value="1"/>
</dbReference>
<dbReference type="PANTHER" id="PTHR36169:SF1">
    <property type="entry name" value="ACETATE KINASE EUTQ"/>
    <property type="match status" value="1"/>
</dbReference>
<accession>A0ABT5UUV1</accession>
<proteinExistence type="predicted"/>
<keyword evidence="2" id="KW-1185">Reference proteome</keyword>
<dbReference type="InterPro" id="IPR014710">
    <property type="entry name" value="RmlC-like_jellyroll"/>
</dbReference>
<dbReference type="Proteomes" id="UP001215087">
    <property type="component" value="Unassembled WGS sequence"/>
</dbReference>
<organism evidence="1 2">
    <name type="scientific">Eubacterium limosum</name>
    <dbReference type="NCBI Taxonomy" id="1736"/>
    <lineage>
        <taxon>Bacteria</taxon>
        <taxon>Bacillati</taxon>
        <taxon>Bacillota</taxon>
        <taxon>Clostridia</taxon>
        <taxon>Eubacteriales</taxon>
        <taxon>Eubacteriaceae</taxon>
        <taxon>Eubacterium</taxon>
    </lineage>
</organism>
<protein>
    <submittedName>
        <fullName evidence="1">Cupin domain-containing protein</fullName>
    </submittedName>
</protein>
<evidence type="ECO:0000313" key="1">
    <source>
        <dbReference type="EMBL" id="MDE1471710.1"/>
    </source>
</evidence>
<dbReference type="Gene3D" id="2.60.120.10">
    <property type="entry name" value="Jelly Rolls"/>
    <property type="match status" value="1"/>
</dbReference>
<name>A0ABT5UUV1_EUBLI</name>
<dbReference type="InterPro" id="IPR011051">
    <property type="entry name" value="RmlC_Cupin_sf"/>
</dbReference>
<sequence length="148" mass="16749">MDDKQIYEIIHKVLDELTDNTIKNKALEFEKKVDESGVLCVKTDTVKPEPFDTGKSGDKVFLKDIVTLNESPRLGAGVMEMEHTTFDWTLGYDEFDYIIEGTLCININGRSIVGNKGDVIFIPKGSSIQFSAPQFARFVYITYPADWQ</sequence>
<gene>
    <name evidence="1" type="ORF">PTZ04_15745</name>
</gene>
<dbReference type="CDD" id="cd02228">
    <property type="entry name" value="cupin_EutQ"/>
    <property type="match status" value="1"/>
</dbReference>
<reference evidence="1 2" key="1">
    <citation type="submission" date="2023-02" db="EMBL/GenBank/DDBJ databases">
        <title>Comparative genome analysis of Eubacterium limosum species.</title>
        <authorList>
            <person name="Bak J.E."/>
        </authorList>
    </citation>
    <scope>NUCLEOTIDE SEQUENCE [LARGE SCALE GENOMIC DNA]</scope>
    <source>
        <strain evidence="1 2">KGMB01548</strain>
    </source>
</reference>
<dbReference type="RefSeq" id="WP_038350761.1">
    <property type="nucleotide sequence ID" value="NZ_CP019962.1"/>
</dbReference>